<evidence type="ECO:0000256" key="2">
    <source>
        <dbReference type="RuleBase" id="RU361260"/>
    </source>
</evidence>
<dbReference type="Proteomes" id="UP001187192">
    <property type="component" value="Unassembled WGS sequence"/>
</dbReference>
<keyword evidence="7" id="KW-1185">Reference proteome</keyword>
<dbReference type="GO" id="GO:0045010">
    <property type="term" value="P:actin nucleation"/>
    <property type="evidence" value="ECO:0007669"/>
    <property type="project" value="InterPro"/>
</dbReference>
<feature type="region of interest" description="Disordered" evidence="3">
    <location>
        <begin position="329"/>
        <end position="463"/>
    </location>
</feature>
<dbReference type="PROSITE" id="PS51444">
    <property type="entry name" value="FH2"/>
    <property type="match status" value="1"/>
</dbReference>
<dbReference type="SUPFAM" id="SSF101447">
    <property type="entry name" value="Formin homology 2 domain (FH2 domain)"/>
    <property type="match status" value="1"/>
</dbReference>
<feature type="compositionally biased region" description="Pro residues" evidence="3">
    <location>
        <begin position="265"/>
        <end position="278"/>
    </location>
</feature>
<feature type="compositionally biased region" description="Polar residues" evidence="3">
    <location>
        <begin position="352"/>
        <end position="365"/>
    </location>
</feature>
<dbReference type="Pfam" id="PF02181">
    <property type="entry name" value="FH2"/>
    <property type="match status" value="1"/>
</dbReference>
<dbReference type="SMART" id="SM00498">
    <property type="entry name" value="FH2"/>
    <property type="match status" value="1"/>
</dbReference>
<keyword evidence="4" id="KW-1133">Transmembrane helix</keyword>
<feature type="compositionally biased region" description="Pro residues" evidence="3">
    <location>
        <begin position="379"/>
        <end position="430"/>
    </location>
</feature>
<dbReference type="InterPro" id="IPR027643">
    <property type="entry name" value="Formin-like_plant"/>
</dbReference>
<keyword evidence="4" id="KW-0472">Membrane</keyword>
<evidence type="ECO:0000256" key="3">
    <source>
        <dbReference type="SAM" id="MobiDB-lite"/>
    </source>
</evidence>
<feature type="compositionally biased region" description="Polar residues" evidence="3">
    <location>
        <begin position="329"/>
        <end position="338"/>
    </location>
</feature>
<evidence type="ECO:0000256" key="1">
    <source>
        <dbReference type="ARBA" id="ARBA00025793"/>
    </source>
</evidence>
<evidence type="ECO:0000313" key="7">
    <source>
        <dbReference type="Proteomes" id="UP001187192"/>
    </source>
</evidence>
<dbReference type="Gene3D" id="1.20.58.2220">
    <property type="entry name" value="Formin, FH2 domain"/>
    <property type="match status" value="1"/>
</dbReference>
<feature type="compositionally biased region" description="Pro residues" evidence="3">
    <location>
        <begin position="204"/>
        <end position="215"/>
    </location>
</feature>
<sequence length="935" mass="102963">MEEVAIYGKAMVLRRVVYAVVFVVLIWALAIKVSQGNRRILETIFRGGDGLVTQEIDENMAVLAWIHCRRMIDEKYAVKIFYLYISQKEARSDSESALLTGRRIHNAIKILPPSTKQKIFNCLRKKNILFHGSNRESSCRWFMGCIELLFDWSSNPRRSLATTAVLSTSRSSPRKRVKAPAGPVQSISRSRTRTRGKVHAAAPPVNPPAPAPAPAPASFLSPYSQPPAEAPEDPFQWKDVVESAPTPTPEAQEEDIFPADLFSSAPPPSLHSSPPPHPSSNNQMRKMASLGTAMGICSAIALLLFCCLKKSSKNGDGYKDERAFLTLSSNDFSTGSSHKSFRLENSSHKEFGTSSGKFMSNLSTKYENHELSGASSSAPIPPLKPPPGKSAPPPPGPPPPPSGPPPPPPPGPRPPPPPKLVRPPPAPPKALPGKSQPPLKPPHKARGYSARGDDSDAESGSQKAKLKPFFWDKTVLMNTDQSMVWHEISAGSFQFNEEMIESLFGYNTVDKNKNERKQELSTLEPIQYIQIIETKKAQNLSILLRALNVTTEELLSLKGLTSSLVHESGNELPIDLLQILVKVSPTAEEELKLRLYTGDLSLLGPAERFLKVLVDIPFAFKRLESLLFMCSFQEESSSVKESLATLEVACNKLRSSRLFLKLLEAVLKTGNRMNDGTYRGGAQAFRLDTLLKLADVKGTDGKTTLLHFVVKEIIRSEGARALRTAEASRSMSSVKTDDFLEDIAEGGSEGHHHSLGLEVVSGLSSELEDVRKAAMVDAEGLTATISRLGHSLLKTRDFLKLEMGNLNEGCEFHRNLTSFVEQAEADAARMLEEEKRIRALVKSTTDYFHGNAGKDEGLRLFMIVRDFLIMVDKVCREVKISAAKPMRNCNSNTETSTTAVATTENLHQSLLDVRKRIFPAIAECRMVDSRSDEES</sequence>
<comment type="caution">
    <text evidence="6">The sequence shown here is derived from an EMBL/GenBank/DDBJ whole genome shotgun (WGS) entry which is preliminary data.</text>
</comment>
<dbReference type="PANTHER" id="PTHR23213">
    <property type="entry name" value="FORMIN-RELATED"/>
    <property type="match status" value="1"/>
</dbReference>
<name>A0AA88IUP2_FICCA</name>
<gene>
    <name evidence="6" type="ORF">TIFTF001_027165</name>
</gene>
<evidence type="ECO:0000256" key="4">
    <source>
        <dbReference type="SAM" id="Phobius"/>
    </source>
</evidence>
<dbReference type="PANTHER" id="PTHR23213:SF392">
    <property type="entry name" value="FORMIN-LIKE PROTEIN 3"/>
    <property type="match status" value="1"/>
</dbReference>
<feature type="region of interest" description="Disordered" evidence="3">
    <location>
        <begin position="164"/>
        <end position="233"/>
    </location>
</feature>
<comment type="similarity">
    <text evidence="1">Belongs to the formin-like family. Class-I subfamily.</text>
</comment>
<accession>A0AA88IUP2</accession>
<dbReference type="GO" id="GO:0051015">
    <property type="term" value="F:actin filament binding"/>
    <property type="evidence" value="ECO:0007669"/>
    <property type="project" value="InterPro"/>
</dbReference>
<dbReference type="PRINTS" id="PR01217">
    <property type="entry name" value="PRICHEXTENSN"/>
</dbReference>
<dbReference type="InterPro" id="IPR042201">
    <property type="entry name" value="FH2_Formin_sf"/>
</dbReference>
<proteinExistence type="inferred from homology"/>
<protein>
    <recommendedName>
        <fullName evidence="2">Formin-like protein</fullName>
    </recommendedName>
</protein>
<feature type="region of interest" description="Disordered" evidence="3">
    <location>
        <begin position="260"/>
        <end position="284"/>
    </location>
</feature>
<feature type="transmembrane region" description="Helical" evidence="4">
    <location>
        <begin position="12"/>
        <end position="31"/>
    </location>
</feature>
<evidence type="ECO:0000259" key="5">
    <source>
        <dbReference type="PROSITE" id="PS51444"/>
    </source>
</evidence>
<dbReference type="InterPro" id="IPR015425">
    <property type="entry name" value="FH2_Formin"/>
</dbReference>
<dbReference type="EMBL" id="BTGU01000075">
    <property type="protein sequence ID" value="GMN58068.1"/>
    <property type="molecule type" value="Genomic_DNA"/>
</dbReference>
<reference evidence="6" key="1">
    <citation type="submission" date="2023-07" db="EMBL/GenBank/DDBJ databases">
        <title>draft genome sequence of fig (Ficus carica).</title>
        <authorList>
            <person name="Takahashi T."/>
            <person name="Nishimura K."/>
        </authorList>
    </citation>
    <scope>NUCLEOTIDE SEQUENCE</scope>
</reference>
<evidence type="ECO:0000313" key="6">
    <source>
        <dbReference type="EMBL" id="GMN58068.1"/>
    </source>
</evidence>
<dbReference type="AlphaFoldDB" id="A0AA88IUP2"/>
<keyword evidence="4" id="KW-0812">Transmembrane</keyword>
<dbReference type="Gramene" id="FCD_00022665-RA">
    <property type="protein sequence ID" value="FCD_00022665-RA:cds"/>
    <property type="gene ID" value="FCD_00022665"/>
</dbReference>
<organism evidence="6 7">
    <name type="scientific">Ficus carica</name>
    <name type="common">Common fig</name>
    <dbReference type="NCBI Taxonomy" id="3494"/>
    <lineage>
        <taxon>Eukaryota</taxon>
        <taxon>Viridiplantae</taxon>
        <taxon>Streptophyta</taxon>
        <taxon>Embryophyta</taxon>
        <taxon>Tracheophyta</taxon>
        <taxon>Spermatophyta</taxon>
        <taxon>Magnoliopsida</taxon>
        <taxon>eudicotyledons</taxon>
        <taxon>Gunneridae</taxon>
        <taxon>Pentapetalae</taxon>
        <taxon>rosids</taxon>
        <taxon>fabids</taxon>
        <taxon>Rosales</taxon>
        <taxon>Moraceae</taxon>
        <taxon>Ficeae</taxon>
        <taxon>Ficus</taxon>
    </lineage>
</organism>
<feature type="domain" description="FH2" evidence="5">
    <location>
        <begin position="456"/>
        <end position="897"/>
    </location>
</feature>
<feature type="compositionally biased region" description="Basic and acidic residues" evidence="3">
    <location>
        <begin position="341"/>
        <end position="351"/>
    </location>
</feature>